<accession>A0ABV2M5Y3</accession>
<keyword evidence="4" id="KW-0904">Protein phosphatase</keyword>
<dbReference type="PANTHER" id="PTHR39181">
    <property type="entry name" value="TYROSINE-PROTEIN PHOSPHATASE YWQE"/>
    <property type="match status" value="1"/>
</dbReference>
<dbReference type="GO" id="GO:0004725">
    <property type="term" value="F:protein tyrosine phosphatase activity"/>
    <property type="evidence" value="ECO:0007669"/>
    <property type="project" value="UniProtKB-EC"/>
</dbReference>
<comment type="similarity">
    <text evidence="1">Belongs to the metallo-dependent hydrolases superfamily. CpsB/CapC family.</text>
</comment>
<dbReference type="PANTHER" id="PTHR39181:SF1">
    <property type="entry name" value="TYROSINE-PROTEIN PHOSPHATASE YWQE"/>
    <property type="match status" value="1"/>
</dbReference>
<protein>
    <recommendedName>
        <fullName evidence="2">protein-tyrosine-phosphatase</fullName>
        <ecNumber evidence="2">3.1.3.48</ecNumber>
    </recommendedName>
</protein>
<sequence>MVDIHAHILPGLDDGARCMEEALEMASIAVNQGISHMAATSHGNYYPYMIEEYWSEFQKLQEALEEEKIPLKLYPGMEIFVDEAIWEALAQKQLLTLNNTNYLLVEFPFEENPEIVISSLARLKQSGYRCILAHPERYLFMQRDEELAWYLADQGCALQINAGSLLGSFGRKSEQLAKQMLDSGIISVIATDTHDTDIRPPHMKVLVKQLQKNYPDLYVRLWMSENPSRILKGLPVIQ</sequence>
<evidence type="ECO:0000313" key="6">
    <source>
        <dbReference type="EMBL" id="MET3751883.1"/>
    </source>
</evidence>
<name>A0ABV2M5Y3_9FIRM</name>
<gene>
    <name evidence="6" type="ORF">ABID24_003145</name>
</gene>
<evidence type="ECO:0000256" key="1">
    <source>
        <dbReference type="ARBA" id="ARBA00005750"/>
    </source>
</evidence>
<evidence type="ECO:0000256" key="5">
    <source>
        <dbReference type="ARBA" id="ARBA00051722"/>
    </source>
</evidence>
<comment type="caution">
    <text evidence="6">The sequence shown here is derived from an EMBL/GenBank/DDBJ whole genome shotgun (WGS) entry which is preliminary data.</text>
</comment>
<evidence type="ECO:0000256" key="3">
    <source>
        <dbReference type="ARBA" id="ARBA00022801"/>
    </source>
</evidence>
<dbReference type="InterPro" id="IPR016667">
    <property type="entry name" value="Caps_polysacc_synth_CpsB/CapC"/>
</dbReference>
<evidence type="ECO:0000256" key="4">
    <source>
        <dbReference type="ARBA" id="ARBA00022912"/>
    </source>
</evidence>
<dbReference type="Gene3D" id="3.20.20.140">
    <property type="entry name" value="Metal-dependent hydrolases"/>
    <property type="match status" value="1"/>
</dbReference>
<dbReference type="RefSeq" id="WP_257465387.1">
    <property type="nucleotide sequence ID" value="NZ_BAABXP010000002.1"/>
</dbReference>
<dbReference type="PIRSF" id="PIRSF016557">
    <property type="entry name" value="Caps_synth_CpsB"/>
    <property type="match status" value="1"/>
</dbReference>
<comment type="catalytic activity">
    <reaction evidence="5">
        <text>O-phospho-L-tyrosyl-[protein] + H2O = L-tyrosyl-[protein] + phosphate</text>
        <dbReference type="Rhea" id="RHEA:10684"/>
        <dbReference type="Rhea" id="RHEA-COMP:10136"/>
        <dbReference type="Rhea" id="RHEA-COMP:20101"/>
        <dbReference type="ChEBI" id="CHEBI:15377"/>
        <dbReference type="ChEBI" id="CHEBI:43474"/>
        <dbReference type="ChEBI" id="CHEBI:46858"/>
        <dbReference type="ChEBI" id="CHEBI:61978"/>
        <dbReference type="EC" id="3.1.3.48"/>
    </reaction>
</comment>
<dbReference type="EC" id="3.1.3.48" evidence="2"/>
<evidence type="ECO:0000256" key="2">
    <source>
        <dbReference type="ARBA" id="ARBA00013064"/>
    </source>
</evidence>
<dbReference type="EMBL" id="JBEPMJ010000030">
    <property type="protein sequence ID" value="MET3751883.1"/>
    <property type="molecule type" value="Genomic_DNA"/>
</dbReference>
<keyword evidence="3 6" id="KW-0378">Hydrolase</keyword>
<dbReference type="Proteomes" id="UP001549106">
    <property type="component" value="Unassembled WGS sequence"/>
</dbReference>
<keyword evidence="7" id="KW-1185">Reference proteome</keyword>
<dbReference type="Pfam" id="PF19567">
    <property type="entry name" value="CpsB_CapC"/>
    <property type="match status" value="1"/>
</dbReference>
<dbReference type="SUPFAM" id="SSF89550">
    <property type="entry name" value="PHP domain-like"/>
    <property type="match status" value="1"/>
</dbReference>
<evidence type="ECO:0000313" key="7">
    <source>
        <dbReference type="Proteomes" id="UP001549106"/>
    </source>
</evidence>
<proteinExistence type="inferred from homology"/>
<reference evidence="6 7" key="1">
    <citation type="submission" date="2024-06" db="EMBL/GenBank/DDBJ databases">
        <title>Genomic Encyclopedia of Type Strains, Phase IV (KMG-IV): sequencing the most valuable type-strain genomes for metagenomic binning, comparative biology and taxonomic classification.</title>
        <authorList>
            <person name="Goeker M."/>
        </authorList>
    </citation>
    <scope>NUCLEOTIDE SEQUENCE [LARGE SCALE GENOMIC DNA]</scope>
    <source>
        <strain evidence="6 7">DSM 29492</strain>
    </source>
</reference>
<dbReference type="InterPro" id="IPR016195">
    <property type="entry name" value="Pol/histidinol_Pase-like"/>
</dbReference>
<organism evidence="6 7">
    <name type="scientific">Blautia caecimuris</name>
    <dbReference type="NCBI Taxonomy" id="1796615"/>
    <lineage>
        <taxon>Bacteria</taxon>
        <taxon>Bacillati</taxon>
        <taxon>Bacillota</taxon>
        <taxon>Clostridia</taxon>
        <taxon>Lachnospirales</taxon>
        <taxon>Lachnospiraceae</taxon>
        <taxon>Blautia</taxon>
    </lineage>
</organism>